<sequence>MMFFLQSAAKASKVQTVSDKVVKNFKQIFLTPDLTAEERWDMYYDYSAVTGK</sequence>
<accession>A0A7H2BL11</accession>
<dbReference type="Proteomes" id="UP000516421">
    <property type="component" value="Chromosome"/>
</dbReference>
<gene>
    <name evidence="1" type="ORF">IDM48_02715</name>
</gene>
<organism evidence="1 2">
    <name type="scientific">Rothia amarae</name>
    <dbReference type="NCBI Taxonomy" id="169480"/>
    <lineage>
        <taxon>Bacteria</taxon>
        <taxon>Bacillati</taxon>
        <taxon>Actinomycetota</taxon>
        <taxon>Actinomycetes</taxon>
        <taxon>Micrococcales</taxon>
        <taxon>Micrococcaceae</taxon>
        <taxon>Rothia</taxon>
    </lineage>
</organism>
<dbReference type="KEGG" id="rama:IDM48_02715"/>
<reference evidence="1 2" key="1">
    <citation type="submission" date="2020-09" db="EMBL/GenBank/DDBJ databases">
        <title>Investigation of environmental microbe.</title>
        <authorList>
            <person name="Ou Y."/>
            <person name="Kang Q."/>
        </authorList>
    </citation>
    <scope>NUCLEOTIDE SEQUENCE [LARGE SCALE GENOMIC DNA]</scope>
    <source>
        <strain evidence="1 2">KJZ-9</strain>
    </source>
</reference>
<evidence type="ECO:0000313" key="1">
    <source>
        <dbReference type="EMBL" id="QNV40357.1"/>
    </source>
</evidence>
<protein>
    <submittedName>
        <fullName evidence="1">Uncharacterized protein</fullName>
    </submittedName>
</protein>
<dbReference type="RefSeq" id="WP_158004403.1">
    <property type="nucleotide sequence ID" value="NZ_CP061538.1"/>
</dbReference>
<evidence type="ECO:0000313" key="2">
    <source>
        <dbReference type="Proteomes" id="UP000516421"/>
    </source>
</evidence>
<keyword evidence="2" id="KW-1185">Reference proteome</keyword>
<proteinExistence type="predicted"/>
<dbReference type="AlphaFoldDB" id="A0A7H2BL11"/>
<dbReference type="EMBL" id="CP061538">
    <property type="protein sequence ID" value="QNV40357.1"/>
    <property type="molecule type" value="Genomic_DNA"/>
</dbReference>
<name>A0A7H2BL11_9MICC</name>